<dbReference type="AlphaFoldDB" id="A0A1H0N7W9"/>
<dbReference type="InterPro" id="IPR021727">
    <property type="entry name" value="DUF3299"/>
</dbReference>
<dbReference type="Gene3D" id="2.40.50.870">
    <property type="entry name" value="Protein of unknown function (DUF3299)"/>
    <property type="match status" value="1"/>
</dbReference>
<dbReference type="EMBL" id="FNIJ01000017">
    <property type="protein sequence ID" value="SDO88741.1"/>
    <property type="molecule type" value="Genomic_DNA"/>
</dbReference>
<evidence type="ECO:0008006" key="4">
    <source>
        <dbReference type="Google" id="ProtNLM"/>
    </source>
</evidence>
<dbReference type="Pfam" id="PF11736">
    <property type="entry name" value="DUF3299"/>
    <property type="match status" value="1"/>
</dbReference>
<feature type="chain" id="PRO_5017271341" description="Lipoprotein" evidence="1">
    <location>
        <begin position="18"/>
        <end position="168"/>
    </location>
</feature>
<accession>A0A1H0N7W9</accession>
<sequence length="168" mass="18233">MRPILALLLVLATCAWAGAPRELTWSELIPADAPPLPPPVALHDFSQLADALAAESGPAARQQSRQVPVVRALDGLEVKLPGYIVPLEVDDAGEIGQFLLVPYYGACIHVPPPPPNQIVYVRGARGVKMDDLYQPFWVEGRMRVEAVDSDLALAGYQLQASSVRPYDQ</sequence>
<reference evidence="3" key="1">
    <citation type="submission" date="2016-10" db="EMBL/GenBank/DDBJ databases">
        <authorList>
            <person name="Varghese N."/>
            <person name="Submissions S."/>
        </authorList>
    </citation>
    <scope>NUCLEOTIDE SEQUENCE [LARGE SCALE GENOMIC DNA]</scope>
    <source>
        <strain evidence="3">JCM 21621</strain>
    </source>
</reference>
<name>A0A1H0N7W9_9PSED</name>
<dbReference type="Proteomes" id="UP000242957">
    <property type="component" value="Unassembled WGS sequence"/>
</dbReference>
<keyword evidence="1" id="KW-0732">Signal</keyword>
<evidence type="ECO:0000313" key="3">
    <source>
        <dbReference type="Proteomes" id="UP000242957"/>
    </source>
</evidence>
<keyword evidence="3" id="KW-1185">Reference proteome</keyword>
<dbReference type="RefSeq" id="WP_084314044.1">
    <property type="nucleotide sequence ID" value="NZ_FNIJ01000017.1"/>
</dbReference>
<proteinExistence type="predicted"/>
<gene>
    <name evidence="2" type="ORF">SAMN05216193_117121</name>
</gene>
<dbReference type="STRING" id="198616.SAMN05216193_117121"/>
<evidence type="ECO:0000313" key="2">
    <source>
        <dbReference type="EMBL" id="SDO88741.1"/>
    </source>
</evidence>
<dbReference type="OrthoDB" id="9784998at2"/>
<protein>
    <recommendedName>
        <fullName evidence="4">Lipoprotein</fullName>
    </recommendedName>
</protein>
<feature type="signal peptide" evidence="1">
    <location>
        <begin position="1"/>
        <end position="17"/>
    </location>
</feature>
<organism evidence="2 3">
    <name type="scientific">Pseudomonas jinjuensis</name>
    <dbReference type="NCBI Taxonomy" id="198616"/>
    <lineage>
        <taxon>Bacteria</taxon>
        <taxon>Pseudomonadati</taxon>
        <taxon>Pseudomonadota</taxon>
        <taxon>Gammaproteobacteria</taxon>
        <taxon>Pseudomonadales</taxon>
        <taxon>Pseudomonadaceae</taxon>
        <taxon>Pseudomonas</taxon>
    </lineage>
</organism>
<evidence type="ECO:0000256" key="1">
    <source>
        <dbReference type="SAM" id="SignalP"/>
    </source>
</evidence>